<dbReference type="EMBL" id="JAYMYQ010000002">
    <property type="protein sequence ID" value="KAK7349293.1"/>
    <property type="molecule type" value="Genomic_DNA"/>
</dbReference>
<gene>
    <name evidence="3" type="ORF">VNO77_06551</name>
</gene>
<name>A0AAN9R040_CANGL</name>
<feature type="compositionally biased region" description="Pro residues" evidence="1">
    <location>
        <begin position="46"/>
        <end position="75"/>
    </location>
</feature>
<feature type="transmembrane region" description="Helical" evidence="2">
    <location>
        <begin position="113"/>
        <end position="134"/>
    </location>
</feature>
<keyword evidence="2" id="KW-0472">Membrane</keyword>
<evidence type="ECO:0000313" key="3">
    <source>
        <dbReference type="EMBL" id="KAK7349293.1"/>
    </source>
</evidence>
<feature type="compositionally biased region" description="Basic residues" evidence="1">
    <location>
        <begin position="87"/>
        <end position="96"/>
    </location>
</feature>
<feature type="transmembrane region" description="Helical" evidence="2">
    <location>
        <begin position="7"/>
        <end position="24"/>
    </location>
</feature>
<keyword evidence="4" id="KW-1185">Reference proteome</keyword>
<proteinExistence type="predicted"/>
<dbReference type="Proteomes" id="UP001367508">
    <property type="component" value="Unassembled WGS sequence"/>
</dbReference>
<keyword evidence="2" id="KW-0812">Transmembrane</keyword>
<accession>A0AAN9R040</accession>
<keyword evidence="2" id="KW-1133">Transmembrane helix</keyword>
<sequence>MDSTFSTLGFVILGISISFYAFVVESHVQNGNNGDESSSPAFLAIPTPPPPPLLSPPPAPPPTPPLSPPPPPLLSPPHDLSVDHRRSPPAHRRHYRLPPPPPPPHRMNAGKKVGLLFVGIAAVMQVGMAGFLVIKRRQLLKSCDRYENCS</sequence>
<evidence type="ECO:0000313" key="4">
    <source>
        <dbReference type="Proteomes" id="UP001367508"/>
    </source>
</evidence>
<evidence type="ECO:0000256" key="2">
    <source>
        <dbReference type="SAM" id="Phobius"/>
    </source>
</evidence>
<evidence type="ECO:0000256" key="1">
    <source>
        <dbReference type="SAM" id="MobiDB-lite"/>
    </source>
</evidence>
<organism evidence="3 4">
    <name type="scientific">Canavalia gladiata</name>
    <name type="common">Sword bean</name>
    <name type="synonym">Dolichos gladiatus</name>
    <dbReference type="NCBI Taxonomy" id="3824"/>
    <lineage>
        <taxon>Eukaryota</taxon>
        <taxon>Viridiplantae</taxon>
        <taxon>Streptophyta</taxon>
        <taxon>Embryophyta</taxon>
        <taxon>Tracheophyta</taxon>
        <taxon>Spermatophyta</taxon>
        <taxon>Magnoliopsida</taxon>
        <taxon>eudicotyledons</taxon>
        <taxon>Gunneridae</taxon>
        <taxon>Pentapetalae</taxon>
        <taxon>rosids</taxon>
        <taxon>fabids</taxon>
        <taxon>Fabales</taxon>
        <taxon>Fabaceae</taxon>
        <taxon>Papilionoideae</taxon>
        <taxon>50 kb inversion clade</taxon>
        <taxon>NPAAA clade</taxon>
        <taxon>indigoferoid/millettioid clade</taxon>
        <taxon>Phaseoleae</taxon>
        <taxon>Canavalia</taxon>
    </lineage>
</organism>
<comment type="caution">
    <text evidence="3">The sequence shown here is derived from an EMBL/GenBank/DDBJ whole genome shotgun (WGS) entry which is preliminary data.</text>
</comment>
<dbReference type="AlphaFoldDB" id="A0AAN9R040"/>
<feature type="region of interest" description="Disordered" evidence="1">
    <location>
        <begin position="32"/>
        <end position="106"/>
    </location>
</feature>
<dbReference type="PANTHER" id="PTHR36721:SF1">
    <property type="entry name" value="OS04G0446401 PROTEIN"/>
    <property type="match status" value="1"/>
</dbReference>
<dbReference type="PANTHER" id="PTHR36721">
    <property type="entry name" value="PROLINE-RICH FAMILY PROTEIN"/>
    <property type="match status" value="1"/>
</dbReference>
<protein>
    <submittedName>
        <fullName evidence="3">Uncharacterized protein</fullName>
    </submittedName>
</protein>
<reference evidence="3 4" key="1">
    <citation type="submission" date="2024-01" db="EMBL/GenBank/DDBJ databases">
        <title>The genomes of 5 underutilized Papilionoideae crops provide insights into root nodulation and disease resistanc.</title>
        <authorList>
            <person name="Jiang F."/>
        </authorList>
    </citation>
    <scope>NUCLEOTIDE SEQUENCE [LARGE SCALE GENOMIC DNA]</scope>
    <source>
        <strain evidence="3">LVBAO_FW01</strain>
        <tissue evidence="3">Leaves</tissue>
    </source>
</reference>